<dbReference type="InterPro" id="IPR002347">
    <property type="entry name" value="SDR_fam"/>
</dbReference>
<dbReference type="RefSeq" id="WP_237238313.1">
    <property type="nucleotide sequence ID" value="NZ_JAKKDU010000001.1"/>
</dbReference>
<dbReference type="PRINTS" id="PR00081">
    <property type="entry name" value="GDHRDH"/>
</dbReference>
<comment type="similarity">
    <text evidence="1">Belongs to the short-chain dehydrogenases/reductases (SDR) family.</text>
</comment>
<dbReference type="PANTHER" id="PTHR45458">
    <property type="entry name" value="SHORT-CHAIN DEHYDROGENASE/REDUCTASE SDR"/>
    <property type="match status" value="1"/>
</dbReference>
<gene>
    <name evidence="2" type="ORF">L3X37_01060</name>
</gene>
<dbReference type="PRINTS" id="PR00080">
    <property type="entry name" value="SDRFAMILY"/>
</dbReference>
<protein>
    <submittedName>
        <fullName evidence="2">SDR family NAD(P)-dependent oxidoreductase</fullName>
    </submittedName>
</protein>
<sequence>MGSNKKVLITGASMGIGRALAKKFLENGFFVIGTGRNSMIENFNDDNFYPLKLDISNSNSVKEAKNKIFKIFKSIDILINNAGIGPDLDTLFPDKESFTKTFEVNTIGTVFFTEFFIPLINNNGMILNISSKMGSIDFCKLTDSVAYRMSKSALNMYTKILANRLYNNIKVASIHPGWVQTTIAKSNINGRLTPEKSAENIFRFIQSDFQNGIFWNSENDTELSW</sequence>
<evidence type="ECO:0000256" key="1">
    <source>
        <dbReference type="RuleBase" id="RU000363"/>
    </source>
</evidence>
<dbReference type="Proteomes" id="UP001199795">
    <property type="component" value="Unassembled WGS sequence"/>
</dbReference>
<comment type="caution">
    <text evidence="2">The sequence shown here is derived from an EMBL/GenBank/DDBJ whole genome shotgun (WGS) entry which is preliminary data.</text>
</comment>
<reference evidence="2" key="1">
    <citation type="submission" date="2022-01" db="EMBL/GenBank/DDBJ databases">
        <title>Draft genome sequence of Sabulilitoribacter arenilitoris KCTC 52401.</title>
        <authorList>
            <person name="Oh J.-S."/>
        </authorList>
    </citation>
    <scope>NUCLEOTIDE SEQUENCE</scope>
    <source>
        <strain evidence="2">HMF6543</strain>
    </source>
</reference>
<dbReference type="EMBL" id="JAKKDU010000001">
    <property type="protein sequence ID" value="MCF7566953.1"/>
    <property type="molecule type" value="Genomic_DNA"/>
</dbReference>
<dbReference type="AlphaFoldDB" id="A0AAE3EKJ0"/>
<dbReference type="Gene3D" id="3.40.50.720">
    <property type="entry name" value="NAD(P)-binding Rossmann-like Domain"/>
    <property type="match status" value="1"/>
</dbReference>
<dbReference type="InterPro" id="IPR036291">
    <property type="entry name" value="NAD(P)-bd_dom_sf"/>
</dbReference>
<dbReference type="SUPFAM" id="SSF51735">
    <property type="entry name" value="NAD(P)-binding Rossmann-fold domains"/>
    <property type="match status" value="1"/>
</dbReference>
<organism evidence="2 3">
    <name type="scientific">Wocania arenilitoris</name>
    <dbReference type="NCBI Taxonomy" id="2044858"/>
    <lineage>
        <taxon>Bacteria</taxon>
        <taxon>Pseudomonadati</taxon>
        <taxon>Bacteroidota</taxon>
        <taxon>Flavobacteriia</taxon>
        <taxon>Flavobacteriales</taxon>
        <taxon>Flavobacteriaceae</taxon>
        <taxon>Wocania</taxon>
    </lineage>
</organism>
<dbReference type="Pfam" id="PF00106">
    <property type="entry name" value="adh_short"/>
    <property type="match status" value="1"/>
</dbReference>
<keyword evidence="3" id="KW-1185">Reference proteome</keyword>
<evidence type="ECO:0000313" key="2">
    <source>
        <dbReference type="EMBL" id="MCF7566953.1"/>
    </source>
</evidence>
<dbReference type="PANTHER" id="PTHR45458:SF1">
    <property type="entry name" value="SHORT CHAIN DEHYDROGENASE"/>
    <property type="match status" value="1"/>
</dbReference>
<name>A0AAE3EKJ0_9FLAO</name>
<dbReference type="GO" id="GO:0016616">
    <property type="term" value="F:oxidoreductase activity, acting on the CH-OH group of donors, NAD or NADP as acceptor"/>
    <property type="evidence" value="ECO:0007669"/>
    <property type="project" value="TreeGrafter"/>
</dbReference>
<proteinExistence type="inferred from homology"/>
<evidence type="ECO:0000313" key="3">
    <source>
        <dbReference type="Proteomes" id="UP001199795"/>
    </source>
</evidence>
<dbReference type="InterPro" id="IPR052184">
    <property type="entry name" value="SDR_enzymes"/>
</dbReference>
<accession>A0AAE3EKJ0</accession>